<sequence>MRRRSRGGASDRSGWGRSAVADLTHNSANARKRACDAATKWPRSNATGRITRGFITNGAPKLAPLKR</sequence>
<gene>
    <name evidence="1" type="ORF">IPOD504_LOCUS4904</name>
</gene>
<keyword evidence="2" id="KW-1185">Reference proteome</keyword>
<dbReference type="Proteomes" id="UP000837857">
    <property type="component" value="Chromosome 16"/>
</dbReference>
<name>A0ABN8I025_9NEOP</name>
<reference evidence="1" key="1">
    <citation type="submission" date="2022-03" db="EMBL/GenBank/DDBJ databases">
        <authorList>
            <person name="Martin H S."/>
        </authorList>
    </citation>
    <scope>NUCLEOTIDE SEQUENCE</scope>
</reference>
<proteinExistence type="predicted"/>
<feature type="non-terminal residue" evidence="1">
    <location>
        <position position="67"/>
    </location>
</feature>
<dbReference type="EMBL" id="OW152828">
    <property type="protein sequence ID" value="CAH2045032.1"/>
    <property type="molecule type" value="Genomic_DNA"/>
</dbReference>
<evidence type="ECO:0000313" key="2">
    <source>
        <dbReference type="Proteomes" id="UP000837857"/>
    </source>
</evidence>
<protein>
    <submittedName>
        <fullName evidence="1">Uncharacterized protein</fullName>
    </submittedName>
</protein>
<accession>A0ABN8I025</accession>
<organism evidence="1 2">
    <name type="scientific">Iphiclides podalirius</name>
    <name type="common">scarce swallowtail</name>
    <dbReference type="NCBI Taxonomy" id="110791"/>
    <lineage>
        <taxon>Eukaryota</taxon>
        <taxon>Metazoa</taxon>
        <taxon>Ecdysozoa</taxon>
        <taxon>Arthropoda</taxon>
        <taxon>Hexapoda</taxon>
        <taxon>Insecta</taxon>
        <taxon>Pterygota</taxon>
        <taxon>Neoptera</taxon>
        <taxon>Endopterygota</taxon>
        <taxon>Lepidoptera</taxon>
        <taxon>Glossata</taxon>
        <taxon>Ditrysia</taxon>
        <taxon>Papilionoidea</taxon>
        <taxon>Papilionidae</taxon>
        <taxon>Papilioninae</taxon>
        <taxon>Iphiclides</taxon>
    </lineage>
</organism>
<evidence type="ECO:0000313" key="1">
    <source>
        <dbReference type="EMBL" id="CAH2045032.1"/>
    </source>
</evidence>